<feature type="transmembrane region" description="Helical" evidence="3">
    <location>
        <begin position="362"/>
        <end position="382"/>
    </location>
</feature>
<evidence type="ECO:0000313" key="5">
    <source>
        <dbReference type="EMBL" id="TGG83582.1"/>
    </source>
</evidence>
<keyword evidence="3" id="KW-0472">Membrane</keyword>
<dbReference type="GO" id="GO:0016020">
    <property type="term" value="C:membrane"/>
    <property type="evidence" value="ECO:0007669"/>
    <property type="project" value="InterPro"/>
</dbReference>
<feature type="compositionally biased region" description="Low complexity" evidence="2">
    <location>
        <begin position="26"/>
        <end position="49"/>
    </location>
</feature>
<feature type="transmembrane region" description="Helical" evidence="3">
    <location>
        <begin position="212"/>
        <end position="234"/>
    </location>
</feature>
<dbReference type="PANTHER" id="PTHR22911">
    <property type="entry name" value="ACYL-MALONYL CONDENSING ENZYME-RELATED"/>
    <property type="match status" value="1"/>
</dbReference>
<dbReference type="PANTHER" id="PTHR22911:SF79">
    <property type="entry name" value="MOBA-LIKE NTP TRANSFERASE DOMAIN-CONTAINING PROTEIN"/>
    <property type="match status" value="1"/>
</dbReference>
<evidence type="ECO:0000256" key="2">
    <source>
        <dbReference type="SAM" id="MobiDB-lite"/>
    </source>
</evidence>
<keyword evidence="3" id="KW-1133">Transmembrane helix</keyword>
<feature type="transmembrane region" description="Helical" evidence="3">
    <location>
        <begin position="394"/>
        <end position="413"/>
    </location>
</feature>
<feature type="compositionally biased region" description="Low complexity" evidence="2">
    <location>
        <begin position="97"/>
        <end position="121"/>
    </location>
</feature>
<dbReference type="InterPro" id="IPR037185">
    <property type="entry name" value="EmrE-like"/>
</dbReference>
<accession>A0A8H1LD08</accession>
<name>A0A8H1LD08_9ACTN</name>
<sequence>MRETDAQPYDTPQPRDPSQARGDALTGHTPTAPAASAPGPATAGTVPDGGPNPDPATPGPAAGGPTFPAPTTADAIPSGRTTAGPATADRTSTGTSPTGPAANRTTPGPTTPGPTTTGPTADSASPGPGPATTVASPAGRPPTGRAPNDHATTDPASAIPSTARRTPTAPAPPPRRARGRGGLAGRNPVLLAVVSSACVSASAMFVKLADVTAGTAASLRCLLALVALVPLALVERRRLGPRSGRGPLLDVAAGALLGVDFVFWAQSIHDVGSAIATVLLNLQIAVFPLLALALTRTRPGGRYWLALPFLLVGVALASGAIGDPEPGTSPVTGIVYGATAGVAYAGYLFLTRLGGGGPHTVHPVCVSTLSAAVTSGVLGALWTGIQPLPGWGPFGWLALMALFGQVLSLILLGPALSRLAPATSAALLLLQPVLALVLGVAFLGERPTVTQFAGCALVVLAVWHTGRRDH</sequence>
<feature type="transmembrane region" description="Helical" evidence="3">
    <location>
        <begin position="246"/>
        <end position="265"/>
    </location>
</feature>
<feature type="transmembrane region" description="Helical" evidence="3">
    <location>
        <begin position="303"/>
        <end position="321"/>
    </location>
</feature>
<protein>
    <recommendedName>
        <fullName evidence="4">EamA domain-containing protein</fullName>
    </recommendedName>
</protein>
<feature type="transmembrane region" description="Helical" evidence="3">
    <location>
        <begin position="271"/>
        <end position="291"/>
    </location>
</feature>
<feature type="transmembrane region" description="Helical" evidence="3">
    <location>
        <begin position="425"/>
        <end position="443"/>
    </location>
</feature>
<dbReference type="SUPFAM" id="SSF103481">
    <property type="entry name" value="Multidrug resistance efflux transporter EmrE"/>
    <property type="match status" value="2"/>
</dbReference>
<comment type="caution">
    <text evidence="5">The sequence shown here is derived from an EMBL/GenBank/DDBJ whole genome shotgun (WGS) entry which is preliminary data.</text>
</comment>
<feature type="compositionally biased region" description="Low complexity" evidence="2">
    <location>
        <begin position="59"/>
        <end position="75"/>
    </location>
</feature>
<evidence type="ECO:0000313" key="6">
    <source>
        <dbReference type="Proteomes" id="UP000298111"/>
    </source>
</evidence>
<reference evidence="5 6" key="1">
    <citation type="submission" date="2018-10" db="EMBL/GenBank/DDBJ databases">
        <title>Isolation of pseudouridimycin from Streptomyces albus DSM 40763.</title>
        <authorList>
            <person name="Rosenqvist P."/>
            <person name="Metsae-Ketelae M."/>
            <person name="Virta P."/>
        </authorList>
    </citation>
    <scope>NUCLEOTIDE SEQUENCE [LARGE SCALE GENOMIC DNA]</scope>
    <source>
        <strain evidence="5 6">DSM 40763</strain>
    </source>
</reference>
<dbReference type="Pfam" id="PF00892">
    <property type="entry name" value="EamA"/>
    <property type="match status" value="2"/>
</dbReference>
<feature type="region of interest" description="Disordered" evidence="2">
    <location>
        <begin position="1"/>
        <end position="183"/>
    </location>
</feature>
<feature type="transmembrane region" description="Helical" evidence="3">
    <location>
        <begin position="188"/>
        <end position="206"/>
    </location>
</feature>
<dbReference type="Gene3D" id="1.10.3730.20">
    <property type="match status" value="1"/>
</dbReference>
<keyword evidence="3" id="KW-0812">Transmembrane</keyword>
<dbReference type="EMBL" id="RCIY01000055">
    <property type="protein sequence ID" value="TGG83582.1"/>
    <property type="molecule type" value="Genomic_DNA"/>
</dbReference>
<evidence type="ECO:0000256" key="1">
    <source>
        <dbReference type="ARBA" id="ARBA00007362"/>
    </source>
</evidence>
<evidence type="ECO:0000256" key="3">
    <source>
        <dbReference type="SAM" id="Phobius"/>
    </source>
</evidence>
<evidence type="ECO:0000259" key="4">
    <source>
        <dbReference type="Pfam" id="PF00892"/>
    </source>
</evidence>
<feature type="transmembrane region" description="Helical" evidence="3">
    <location>
        <begin position="333"/>
        <end position="350"/>
    </location>
</feature>
<feature type="domain" description="EamA" evidence="4">
    <location>
        <begin position="332"/>
        <end position="463"/>
    </location>
</feature>
<proteinExistence type="inferred from homology"/>
<comment type="similarity">
    <text evidence="1">Belongs to the EamA transporter family.</text>
</comment>
<organism evidence="5 6">
    <name type="scientific">Streptomyces albus</name>
    <dbReference type="NCBI Taxonomy" id="1888"/>
    <lineage>
        <taxon>Bacteria</taxon>
        <taxon>Bacillati</taxon>
        <taxon>Actinomycetota</taxon>
        <taxon>Actinomycetes</taxon>
        <taxon>Kitasatosporales</taxon>
        <taxon>Streptomycetaceae</taxon>
        <taxon>Streptomyces</taxon>
    </lineage>
</organism>
<gene>
    <name evidence="5" type="ORF">D8771_15650</name>
</gene>
<dbReference type="AlphaFoldDB" id="A0A8H1LD08"/>
<feature type="transmembrane region" description="Helical" evidence="3">
    <location>
        <begin position="449"/>
        <end position="466"/>
    </location>
</feature>
<dbReference type="InterPro" id="IPR000620">
    <property type="entry name" value="EamA_dom"/>
</dbReference>
<feature type="domain" description="EamA" evidence="4">
    <location>
        <begin position="189"/>
        <end position="318"/>
    </location>
</feature>
<dbReference type="Proteomes" id="UP000298111">
    <property type="component" value="Unassembled WGS sequence"/>
</dbReference>